<feature type="domain" description="UDP-N-acetylglucosamine 2-epimerase" evidence="5">
    <location>
        <begin position="325"/>
        <end position="630"/>
    </location>
</feature>
<dbReference type="Gene3D" id="3.40.50.2000">
    <property type="entry name" value="Glycogen Phosphorylase B"/>
    <property type="match status" value="2"/>
</dbReference>
<accession>A0A814RJ94</accession>
<keyword evidence="4" id="KW-1133">Transmembrane helix</keyword>
<dbReference type="InterPro" id="IPR007877">
    <property type="entry name" value="DUF707"/>
</dbReference>
<gene>
    <name evidence="6" type="ORF">BJG266_LOCUS23202</name>
    <name evidence="7" type="ORF">QVE165_LOCUS24862</name>
</gene>
<name>A0A814RJ94_9BILA</name>
<dbReference type="Pfam" id="PF05212">
    <property type="entry name" value="DUF707"/>
    <property type="match status" value="1"/>
</dbReference>
<comment type="similarity">
    <text evidence="2">Belongs to the UDP-N-acetylglucosamine 2-epimerase family.</text>
</comment>
<dbReference type="PANTHER" id="PTHR43174">
    <property type="entry name" value="UDP-N-ACETYLGLUCOSAMINE 2-EPIMERASE"/>
    <property type="match status" value="1"/>
</dbReference>
<evidence type="ECO:0000256" key="3">
    <source>
        <dbReference type="ARBA" id="ARBA00038858"/>
    </source>
</evidence>
<sequence>MYDFSLGSSNSKVLLKTDAILGINKTIHLNHFSNGSVSLEGETDCNLDNKTDCYKVNKSLVVTFWRESSRDKWLAKNMLKVFDEKHFVRMIMVHDDSNWSSYPNKDRFIWIHVNGQKRFWYIKRFLTPTILRAYTYVWIVDDDIEILFQPLQYECVATKLNVHLSAPGRLNGAVSHAITRTHKDFAGKIGRWTDLVEIGPIVVGNLLAWECIWNFLSASVGLGWGLDLVWCRLMAHNCKISNATIQTTCAIFDVFQHNHLSNNIASTAAGSKEGPAYNQYYNDFHTKKVIFGPLANDLTVYSSCTCPEGIKCAPLITELKSDYYRSKFQTIVLSTGQHREILHQSLMAFKQTIDIDLDLMMDNQNLSDLFYRIFFQINEQINLIKPNLLIVQGDTTTALLSALVASYHQIPVAHVEAGLRTFNLSNPFPEELNRKIIDSFAKEVLIREGAYETDIFVTCNTGVDAFYQYYKHENPNKNHSVVIVVTMHRRENFQYLFDVCRAIKTIANEHNENILIILSFHPNPNVKIVDPISYDIFGYVLSESDIIMTDSGGIQEEAVSIGKPVILMRMTTERPEGIYLRTIKQIGIFYDDIIKAVNDELINIKITNQTSKRNIFADGAASKQIATIIENYFTGKYKPNIKCMTKFRQDSIAQYIYSYINISSHAIRRNMMINLTKLQSALTLNEFLKISSQYNISKKNEDIFALTAVIGLYRREGLIRRWIEALLIQTHPPKEIWIIHFASPIADKLDVEIKEMRSLFYNGSNYCNKWCIENKCKMNNTNNNEIRSNCTEKCIEFCMKLPSMLFVGMGQMQLKYFGRFQLALQCRTKYVIVFDDDCIQQKRYLEIAMYTINTKEYRGILGTKGTPTSESYYYGPVSKSNQIIEVNVVGGSWFMESEWVKLMFHDKIYSWNTGEDFHLCANARKYANIRSFVMPVDKNDDTTHSFTKDYLHISDKGDTTGRVHGTATSRKFIRDQLWLRGDRLMDSYKISKPSLLLFAETQYDTMLLISLVQQQMIQVGGLIHFATSNMLKTDIGMIKIREEFQSVHDFMIGRDFNIDPTPITAAAEMHYGFDMVMQGTQSTAVIILGSSSTINMFALVSVAFLRNIPIINIYIQDNIVYFKRAEVIMTMSSFTIQTFSNLQSQQLNNLLVHLCK</sequence>
<proteinExistence type="inferred from homology"/>
<dbReference type="Gene3D" id="3.90.550.10">
    <property type="entry name" value="Spore Coat Polysaccharide Biosynthesis Protein SpsA, Chain A"/>
    <property type="match status" value="1"/>
</dbReference>
<dbReference type="GO" id="GO:0008761">
    <property type="term" value="F:UDP-N-acetylglucosamine 2-epimerase activity"/>
    <property type="evidence" value="ECO:0007669"/>
    <property type="project" value="UniProtKB-EC"/>
</dbReference>
<evidence type="ECO:0000256" key="1">
    <source>
        <dbReference type="ARBA" id="ARBA00023235"/>
    </source>
</evidence>
<evidence type="ECO:0000313" key="9">
    <source>
        <dbReference type="Proteomes" id="UP000663877"/>
    </source>
</evidence>
<keyword evidence="4" id="KW-0812">Transmembrane</keyword>
<evidence type="ECO:0000313" key="7">
    <source>
        <dbReference type="EMBL" id="CAF1184223.1"/>
    </source>
</evidence>
<keyword evidence="4" id="KW-0472">Membrane</keyword>
<dbReference type="OrthoDB" id="449503at2759"/>
<dbReference type="InterPro" id="IPR029044">
    <property type="entry name" value="Nucleotide-diphossugar_trans"/>
</dbReference>
<keyword evidence="1" id="KW-0413">Isomerase</keyword>
<dbReference type="EC" id="5.1.3.14" evidence="3"/>
<evidence type="ECO:0000256" key="2">
    <source>
        <dbReference type="ARBA" id="ARBA00038209"/>
    </source>
</evidence>
<dbReference type="NCBIfam" id="TIGR00236">
    <property type="entry name" value="wecB"/>
    <property type="match status" value="1"/>
</dbReference>
<reference evidence="6" key="1">
    <citation type="submission" date="2021-02" db="EMBL/GenBank/DDBJ databases">
        <authorList>
            <person name="Nowell W R."/>
        </authorList>
    </citation>
    <scope>NUCLEOTIDE SEQUENCE</scope>
</reference>
<comment type="caution">
    <text evidence="6">The sequence shown here is derived from an EMBL/GenBank/DDBJ whole genome shotgun (WGS) entry which is preliminary data.</text>
</comment>
<feature type="transmembrane region" description="Helical" evidence="4">
    <location>
        <begin position="1084"/>
        <end position="1105"/>
    </location>
</feature>
<dbReference type="SUPFAM" id="SSF53448">
    <property type="entry name" value="Nucleotide-diphospho-sugar transferases"/>
    <property type="match status" value="1"/>
</dbReference>
<dbReference type="EMBL" id="CAJNOM010000177">
    <property type="protein sequence ID" value="CAF1184223.1"/>
    <property type="molecule type" value="Genomic_DNA"/>
</dbReference>
<dbReference type="Pfam" id="PF02350">
    <property type="entry name" value="Epimerase_2"/>
    <property type="match status" value="1"/>
</dbReference>
<dbReference type="SUPFAM" id="SSF53756">
    <property type="entry name" value="UDP-Glycosyltransferase/glycogen phosphorylase"/>
    <property type="match status" value="1"/>
</dbReference>
<dbReference type="InterPro" id="IPR003331">
    <property type="entry name" value="UDP_GlcNAc_Epimerase_2_dom"/>
</dbReference>
<keyword evidence="8" id="KW-1185">Reference proteome</keyword>
<evidence type="ECO:0000313" key="8">
    <source>
        <dbReference type="Proteomes" id="UP000663832"/>
    </source>
</evidence>
<dbReference type="Proteomes" id="UP000663877">
    <property type="component" value="Unassembled WGS sequence"/>
</dbReference>
<dbReference type="InterPro" id="IPR029767">
    <property type="entry name" value="WecB-like"/>
</dbReference>
<organism evidence="6 9">
    <name type="scientific">Adineta steineri</name>
    <dbReference type="NCBI Taxonomy" id="433720"/>
    <lineage>
        <taxon>Eukaryota</taxon>
        <taxon>Metazoa</taxon>
        <taxon>Spiralia</taxon>
        <taxon>Gnathifera</taxon>
        <taxon>Rotifera</taxon>
        <taxon>Eurotatoria</taxon>
        <taxon>Bdelloidea</taxon>
        <taxon>Adinetida</taxon>
        <taxon>Adinetidae</taxon>
        <taxon>Adineta</taxon>
    </lineage>
</organism>
<evidence type="ECO:0000259" key="5">
    <source>
        <dbReference type="Pfam" id="PF02350"/>
    </source>
</evidence>
<dbReference type="EMBL" id="CAJNOI010000152">
    <property type="protein sequence ID" value="CAF1134653.1"/>
    <property type="molecule type" value="Genomic_DNA"/>
</dbReference>
<protein>
    <recommendedName>
        <fullName evidence="3">UDP-N-acetylglucosamine 2-epimerase (non-hydrolyzing)</fullName>
        <ecNumber evidence="3">5.1.3.14</ecNumber>
    </recommendedName>
</protein>
<evidence type="ECO:0000256" key="4">
    <source>
        <dbReference type="SAM" id="Phobius"/>
    </source>
</evidence>
<dbReference type="Proteomes" id="UP000663832">
    <property type="component" value="Unassembled WGS sequence"/>
</dbReference>
<dbReference type="AlphaFoldDB" id="A0A814RJ94"/>
<evidence type="ECO:0000313" key="6">
    <source>
        <dbReference type="EMBL" id="CAF1134653.1"/>
    </source>
</evidence>
<dbReference type="PANTHER" id="PTHR43174:SF2">
    <property type="entry name" value="UDP-N-ACETYLGLUCOSAMINE 2-EPIMERASE"/>
    <property type="match status" value="1"/>
</dbReference>